<dbReference type="Proteomes" id="UP001233999">
    <property type="component" value="Unassembled WGS sequence"/>
</dbReference>
<proteinExistence type="predicted"/>
<evidence type="ECO:0000313" key="1">
    <source>
        <dbReference type="EMBL" id="KAJ9599256.1"/>
    </source>
</evidence>
<dbReference type="AlphaFoldDB" id="A0AAD8AHN4"/>
<organism evidence="1 2">
    <name type="scientific">Diploptera punctata</name>
    <name type="common">Pacific beetle cockroach</name>
    <dbReference type="NCBI Taxonomy" id="6984"/>
    <lineage>
        <taxon>Eukaryota</taxon>
        <taxon>Metazoa</taxon>
        <taxon>Ecdysozoa</taxon>
        <taxon>Arthropoda</taxon>
        <taxon>Hexapoda</taxon>
        <taxon>Insecta</taxon>
        <taxon>Pterygota</taxon>
        <taxon>Neoptera</taxon>
        <taxon>Polyneoptera</taxon>
        <taxon>Dictyoptera</taxon>
        <taxon>Blattodea</taxon>
        <taxon>Blaberoidea</taxon>
        <taxon>Blaberidae</taxon>
        <taxon>Diplopterinae</taxon>
        <taxon>Diploptera</taxon>
    </lineage>
</organism>
<comment type="caution">
    <text evidence="1">The sequence shown here is derived from an EMBL/GenBank/DDBJ whole genome shotgun (WGS) entry which is preliminary data.</text>
</comment>
<reference evidence="1" key="2">
    <citation type="submission" date="2023-05" db="EMBL/GenBank/DDBJ databases">
        <authorList>
            <person name="Fouks B."/>
        </authorList>
    </citation>
    <scope>NUCLEOTIDE SEQUENCE</scope>
    <source>
        <strain evidence="1">Stay&amp;Tobe</strain>
        <tissue evidence="1">Testes</tissue>
    </source>
</reference>
<gene>
    <name evidence="1" type="ORF">L9F63_010258</name>
</gene>
<dbReference type="EMBL" id="JASPKZ010000825">
    <property type="protein sequence ID" value="KAJ9599256.1"/>
    <property type="molecule type" value="Genomic_DNA"/>
</dbReference>
<reference evidence="1" key="1">
    <citation type="journal article" date="2023" name="IScience">
        <title>Live-bearing cockroach genome reveals convergent evolutionary mechanisms linked to viviparity in insects and beyond.</title>
        <authorList>
            <person name="Fouks B."/>
            <person name="Harrison M.C."/>
            <person name="Mikhailova A.A."/>
            <person name="Marchal E."/>
            <person name="English S."/>
            <person name="Carruthers M."/>
            <person name="Jennings E.C."/>
            <person name="Chiamaka E.L."/>
            <person name="Frigard R.A."/>
            <person name="Pippel M."/>
            <person name="Attardo G.M."/>
            <person name="Benoit J.B."/>
            <person name="Bornberg-Bauer E."/>
            <person name="Tobe S.S."/>
        </authorList>
    </citation>
    <scope>NUCLEOTIDE SEQUENCE</scope>
    <source>
        <strain evidence="1">Stay&amp;Tobe</strain>
    </source>
</reference>
<evidence type="ECO:0000313" key="2">
    <source>
        <dbReference type="Proteomes" id="UP001233999"/>
    </source>
</evidence>
<name>A0AAD8AHN4_DIPPU</name>
<accession>A0AAD8AHN4</accession>
<keyword evidence="2" id="KW-1185">Reference proteome</keyword>
<protein>
    <submittedName>
        <fullName evidence="1">Uncharacterized protein</fullName>
    </submittedName>
</protein>
<sequence length="53" mass="6178">MSPPDFDLFPEFKENLCVAVVIPLWKKFKWCTGWNNRASETLGFSHTEAGRLY</sequence>